<dbReference type="RefSeq" id="WP_074767871.1">
    <property type="nucleotide sequence ID" value="NZ_FNWO01000006.1"/>
</dbReference>
<evidence type="ECO:0000256" key="2">
    <source>
        <dbReference type="ARBA" id="ARBA00023235"/>
    </source>
</evidence>
<dbReference type="SUPFAM" id="SSF55120">
    <property type="entry name" value="Pseudouridine synthase"/>
    <property type="match status" value="1"/>
</dbReference>
<dbReference type="InterPro" id="IPR020103">
    <property type="entry name" value="PsdUridine_synth_cat_dom_sf"/>
</dbReference>
<dbReference type="OrthoDB" id="9807829at2"/>
<dbReference type="Gene3D" id="3.30.2350.10">
    <property type="entry name" value="Pseudouridine synthase"/>
    <property type="match status" value="1"/>
</dbReference>
<protein>
    <submittedName>
        <fullName evidence="4">tRNA pseudouridine32 synthase / 23S rRNA pseudouridine746 synthase</fullName>
    </submittedName>
</protein>
<organism evidence="4 5">
    <name type="scientific">Magnetospirillum fulvum</name>
    <name type="common">Rhodospirillum fulvum</name>
    <dbReference type="NCBI Taxonomy" id="1082"/>
    <lineage>
        <taxon>Bacteria</taxon>
        <taxon>Pseudomonadati</taxon>
        <taxon>Pseudomonadota</taxon>
        <taxon>Alphaproteobacteria</taxon>
        <taxon>Rhodospirillales</taxon>
        <taxon>Rhodospirillaceae</taxon>
        <taxon>Magnetospirillum</taxon>
    </lineage>
</organism>
<dbReference type="GO" id="GO:0009982">
    <property type="term" value="F:pseudouridine synthase activity"/>
    <property type="evidence" value="ECO:0007669"/>
    <property type="project" value="InterPro"/>
</dbReference>
<keyword evidence="2" id="KW-0413">Isomerase</keyword>
<proteinExistence type="inferred from homology"/>
<dbReference type="PANTHER" id="PTHR21600">
    <property type="entry name" value="MITOCHONDRIAL RNA PSEUDOURIDINE SYNTHASE"/>
    <property type="match status" value="1"/>
</dbReference>
<accession>A0A1H6HKP4</accession>
<feature type="domain" description="Pseudouridine synthase RsuA/RluA-like" evidence="3">
    <location>
        <begin position="17"/>
        <end position="166"/>
    </location>
</feature>
<dbReference type="InterPro" id="IPR006145">
    <property type="entry name" value="PsdUridine_synth_RsuA/RluA"/>
</dbReference>
<dbReference type="Proteomes" id="UP000182983">
    <property type="component" value="Unassembled WGS sequence"/>
</dbReference>
<dbReference type="PROSITE" id="PS01129">
    <property type="entry name" value="PSI_RLU"/>
    <property type="match status" value="1"/>
</dbReference>
<dbReference type="GO" id="GO:0003723">
    <property type="term" value="F:RNA binding"/>
    <property type="evidence" value="ECO:0007669"/>
    <property type="project" value="InterPro"/>
</dbReference>
<dbReference type="InterPro" id="IPR050188">
    <property type="entry name" value="RluA_PseudoU_synthase"/>
</dbReference>
<dbReference type="InterPro" id="IPR006224">
    <property type="entry name" value="PsdUridine_synth_RluA-like_CS"/>
</dbReference>
<dbReference type="GO" id="GO:0000455">
    <property type="term" value="P:enzyme-directed rRNA pseudouridine synthesis"/>
    <property type="evidence" value="ECO:0007669"/>
    <property type="project" value="TreeGrafter"/>
</dbReference>
<dbReference type="AlphaFoldDB" id="A0A1H6HKP4"/>
<name>A0A1H6HKP4_MAGFU</name>
<evidence type="ECO:0000313" key="5">
    <source>
        <dbReference type="Proteomes" id="UP000182983"/>
    </source>
</evidence>
<keyword evidence="5" id="KW-1185">Reference proteome</keyword>
<evidence type="ECO:0000256" key="1">
    <source>
        <dbReference type="ARBA" id="ARBA00010876"/>
    </source>
</evidence>
<dbReference type="PANTHER" id="PTHR21600:SF44">
    <property type="entry name" value="RIBOSOMAL LARGE SUBUNIT PSEUDOURIDINE SYNTHASE D"/>
    <property type="match status" value="1"/>
</dbReference>
<sequence length="237" mass="25908">MSPEEIQARVLHRDASVLVIDKPAGLAVHAGRAGDDHLGLYLDALRFGLPRSPELAHRLDRDTSGCLVLGRHRRALARLGEIFAQGDAEKVYWAVVVGRPRQDEGLIELPLKKREAKFGWRMEVDERGGLPSATRWRLLGSDGRLSWLECRPLTGRTHQIRAHCAAIGHPLVGDVIYGRGTGTLAGDRLALHARAVTLPFQPKRPPVSVTAPVPDHLRALLSGCGWTEEGIAILAPL</sequence>
<dbReference type="GO" id="GO:0140098">
    <property type="term" value="F:catalytic activity, acting on RNA"/>
    <property type="evidence" value="ECO:0007669"/>
    <property type="project" value="UniProtKB-ARBA"/>
</dbReference>
<reference evidence="5" key="1">
    <citation type="submission" date="2016-10" db="EMBL/GenBank/DDBJ databases">
        <authorList>
            <person name="Varghese N."/>
            <person name="Submissions S."/>
        </authorList>
    </citation>
    <scope>NUCLEOTIDE SEQUENCE [LARGE SCALE GENOMIC DNA]</scope>
    <source>
        <strain evidence="5">DSM 13234</strain>
    </source>
</reference>
<comment type="similarity">
    <text evidence="1">Belongs to the pseudouridine synthase RluA family.</text>
</comment>
<dbReference type="CDD" id="cd02869">
    <property type="entry name" value="PseudoU_synth_RluA_like"/>
    <property type="match status" value="1"/>
</dbReference>
<evidence type="ECO:0000259" key="3">
    <source>
        <dbReference type="Pfam" id="PF00849"/>
    </source>
</evidence>
<evidence type="ECO:0000313" key="4">
    <source>
        <dbReference type="EMBL" id="SEH36026.1"/>
    </source>
</evidence>
<gene>
    <name evidence="4" type="ORF">SAMN04244559_01884</name>
</gene>
<dbReference type="EMBL" id="FNWO01000006">
    <property type="protein sequence ID" value="SEH36026.1"/>
    <property type="molecule type" value="Genomic_DNA"/>
</dbReference>
<dbReference type="Pfam" id="PF00849">
    <property type="entry name" value="PseudoU_synth_2"/>
    <property type="match status" value="1"/>
</dbReference>